<dbReference type="GO" id="GO:0003676">
    <property type="term" value="F:nucleic acid binding"/>
    <property type="evidence" value="ECO:0007669"/>
    <property type="project" value="InterPro"/>
</dbReference>
<reference evidence="2 3" key="1">
    <citation type="submission" date="2018-11" db="EMBL/GenBank/DDBJ databases">
        <title>Species Designations Belie Phenotypic and Genotypic Heterogeneity in Oral Streptococci.</title>
        <authorList>
            <person name="Velsko I."/>
        </authorList>
    </citation>
    <scope>NUCLEOTIDE SEQUENCE [LARGE SCALE GENOMIC DNA]</scope>
    <source>
        <strain evidence="2 3">BCC06</strain>
    </source>
</reference>
<organism evidence="2 3">
    <name type="scientific">Streptococcus mitis</name>
    <dbReference type="NCBI Taxonomy" id="28037"/>
    <lineage>
        <taxon>Bacteria</taxon>
        <taxon>Bacillati</taxon>
        <taxon>Bacillota</taxon>
        <taxon>Bacilli</taxon>
        <taxon>Lactobacillales</taxon>
        <taxon>Streptococcaceae</taxon>
        <taxon>Streptococcus</taxon>
        <taxon>Streptococcus mitis group</taxon>
    </lineage>
</organism>
<dbReference type="PANTHER" id="PTHR46564">
    <property type="entry name" value="TRANSPOSASE"/>
    <property type="match status" value="1"/>
</dbReference>
<dbReference type="PANTHER" id="PTHR46564:SF1">
    <property type="entry name" value="TRANSPOSASE"/>
    <property type="match status" value="1"/>
</dbReference>
<sequence length="157" mass="18521">MLSKLWDTLEKKNHTYYEQDPEKVALFLKNFNSLNHLVPVYIDETGFDTYFYREYSHSLKGQIIRGKVSGRRYQRISLVSGLTNSELIAPMTYEETMTSDFFEAWFQKFLLPILNIPSVIIMDNARFHRMGKLELLCEEFGHKLLPLPPYSPEYNPD</sequence>
<dbReference type="EMBL" id="RJOH01000025">
    <property type="protein sequence ID" value="RSJ10397.1"/>
    <property type="molecule type" value="Genomic_DNA"/>
</dbReference>
<proteinExistence type="predicted"/>
<dbReference type="AlphaFoldDB" id="A0A428EHT1"/>
<dbReference type="Proteomes" id="UP000267438">
    <property type="component" value="Unassembled WGS sequence"/>
</dbReference>
<feature type="domain" description="Tc1-like transposase DDE" evidence="1">
    <location>
        <begin position="40"/>
        <end position="157"/>
    </location>
</feature>
<dbReference type="InterPro" id="IPR036397">
    <property type="entry name" value="RNaseH_sf"/>
</dbReference>
<accession>A0A428EHT1</accession>
<dbReference type="InterPro" id="IPR038717">
    <property type="entry name" value="Tc1-like_DDE_dom"/>
</dbReference>
<dbReference type="Pfam" id="PF13358">
    <property type="entry name" value="DDE_3"/>
    <property type="match status" value="1"/>
</dbReference>
<dbReference type="Gene3D" id="3.30.420.10">
    <property type="entry name" value="Ribonuclease H-like superfamily/Ribonuclease H"/>
    <property type="match status" value="1"/>
</dbReference>
<evidence type="ECO:0000313" key="3">
    <source>
        <dbReference type="Proteomes" id="UP000267438"/>
    </source>
</evidence>
<name>A0A428EHT1_STRMT</name>
<protein>
    <recommendedName>
        <fullName evidence="1">Tc1-like transposase DDE domain-containing protein</fullName>
    </recommendedName>
</protein>
<evidence type="ECO:0000313" key="2">
    <source>
        <dbReference type="EMBL" id="RSJ10397.1"/>
    </source>
</evidence>
<comment type="caution">
    <text evidence="2">The sequence shown here is derived from an EMBL/GenBank/DDBJ whole genome shotgun (WGS) entry which is preliminary data.</text>
</comment>
<gene>
    <name evidence="2" type="ORF">D8836_09600</name>
</gene>
<evidence type="ECO:0000259" key="1">
    <source>
        <dbReference type="Pfam" id="PF13358"/>
    </source>
</evidence>